<feature type="region of interest" description="Disordered" evidence="1">
    <location>
        <begin position="70"/>
        <end position="104"/>
    </location>
</feature>
<feature type="non-terminal residue" evidence="2">
    <location>
        <position position="1"/>
    </location>
</feature>
<organism evidence="2 3">
    <name type="scientific">Eragrostis curvula</name>
    <name type="common">weeping love grass</name>
    <dbReference type="NCBI Taxonomy" id="38414"/>
    <lineage>
        <taxon>Eukaryota</taxon>
        <taxon>Viridiplantae</taxon>
        <taxon>Streptophyta</taxon>
        <taxon>Embryophyta</taxon>
        <taxon>Tracheophyta</taxon>
        <taxon>Spermatophyta</taxon>
        <taxon>Magnoliopsida</taxon>
        <taxon>Liliopsida</taxon>
        <taxon>Poales</taxon>
        <taxon>Poaceae</taxon>
        <taxon>PACMAD clade</taxon>
        <taxon>Chloridoideae</taxon>
        <taxon>Eragrostideae</taxon>
        <taxon>Eragrostidinae</taxon>
        <taxon>Eragrostis</taxon>
    </lineage>
</organism>
<evidence type="ECO:0000313" key="2">
    <source>
        <dbReference type="EMBL" id="TVU10396.1"/>
    </source>
</evidence>
<name>A0A5J9TG64_9POAL</name>
<proteinExistence type="predicted"/>
<dbReference type="AlphaFoldDB" id="A0A5J9TG64"/>
<feature type="compositionally biased region" description="Basic and acidic residues" evidence="1">
    <location>
        <begin position="28"/>
        <end position="40"/>
    </location>
</feature>
<gene>
    <name evidence="2" type="ORF">EJB05_43921</name>
</gene>
<accession>A0A5J9TG64</accession>
<reference evidence="2 3" key="1">
    <citation type="journal article" date="2019" name="Sci. Rep.">
        <title>A high-quality genome of Eragrostis curvula grass provides insights into Poaceae evolution and supports new strategies to enhance forage quality.</title>
        <authorList>
            <person name="Carballo J."/>
            <person name="Santos B.A.C.M."/>
            <person name="Zappacosta D."/>
            <person name="Garbus I."/>
            <person name="Selva J.P."/>
            <person name="Gallo C.A."/>
            <person name="Diaz A."/>
            <person name="Albertini E."/>
            <person name="Caccamo M."/>
            <person name="Echenique V."/>
        </authorList>
    </citation>
    <scope>NUCLEOTIDE SEQUENCE [LARGE SCALE GENOMIC DNA]</scope>
    <source>
        <strain evidence="3">cv. Victoria</strain>
        <tissue evidence="2">Leaf</tissue>
    </source>
</reference>
<comment type="caution">
    <text evidence="2">The sequence shown here is derived from an EMBL/GenBank/DDBJ whole genome shotgun (WGS) entry which is preliminary data.</text>
</comment>
<dbReference type="EMBL" id="RWGY01000039">
    <property type="protein sequence ID" value="TVU10396.1"/>
    <property type="molecule type" value="Genomic_DNA"/>
</dbReference>
<keyword evidence="3" id="KW-1185">Reference proteome</keyword>
<dbReference type="Proteomes" id="UP000324897">
    <property type="component" value="Chromosome 3"/>
</dbReference>
<feature type="region of interest" description="Disordered" evidence="1">
    <location>
        <begin position="1"/>
        <end position="47"/>
    </location>
</feature>
<protein>
    <submittedName>
        <fullName evidence="2">Uncharacterized protein</fullName>
    </submittedName>
</protein>
<evidence type="ECO:0000313" key="3">
    <source>
        <dbReference type="Proteomes" id="UP000324897"/>
    </source>
</evidence>
<sequence>MPRVLQRSGSNSLSALLRAEPPDAAPDSDGKRSECDDDRRGARRRRRSCLGCPSAAPGVRVCSCDEMDSAAAAPGRRPPEAVEEEDDAACSASPGEGAALSAAHRPFEEAGAGAVAAASLSELPDDVWRWCCAGCRWPPSSPAVRVQAVEDLTVAPQFCGCAARRTPRDAVAVPVRGRGGRRVGALPVPGRPRA</sequence>
<dbReference type="Gramene" id="TVU10396">
    <property type="protein sequence ID" value="TVU10396"/>
    <property type="gene ID" value="EJB05_43921"/>
</dbReference>
<evidence type="ECO:0000256" key="1">
    <source>
        <dbReference type="SAM" id="MobiDB-lite"/>
    </source>
</evidence>